<evidence type="ECO:0008006" key="3">
    <source>
        <dbReference type="Google" id="ProtNLM"/>
    </source>
</evidence>
<dbReference type="Gene3D" id="3.30.70.270">
    <property type="match status" value="1"/>
</dbReference>
<organism evidence="1 2">
    <name type="scientific">Holothuria leucospilota</name>
    <name type="common">Black long sea cucumber</name>
    <name type="synonym">Mertensiothuria leucospilota</name>
    <dbReference type="NCBI Taxonomy" id="206669"/>
    <lineage>
        <taxon>Eukaryota</taxon>
        <taxon>Metazoa</taxon>
        <taxon>Echinodermata</taxon>
        <taxon>Eleutherozoa</taxon>
        <taxon>Echinozoa</taxon>
        <taxon>Holothuroidea</taxon>
        <taxon>Aspidochirotacea</taxon>
        <taxon>Aspidochirotida</taxon>
        <taxon>Holothuriidae</taxon>
        <taxon>Holothuria</taxon>
    </lineage>
</organism>
<protein>
    <recommendedName>
        <fullName evidence="3">Reverse transcriptase domain-containing protein</fullName>
    </recommendedName>
</protein>
<dbReference type="AlphaFoldDB" id="A0A9Q1CRH4"/>
<dbReference type="OrthoDB" id="6776789at2759"/>
<name>A0A9Q1CRH4_HOLLE</name>
<evidence type="ECO:0000313" key="2">
    <source>
        <dbReference type="Proteomes" id="UP001152320"/>
    </source>
</evidence>
<dbReference type="SUPFAM" id="SSF56672">
    <property type="entry name" value="DNA/RNA polymerases"/>
    <property type="match status" value="1"/>
</dbReference>
<evidence type="ECO:0000313" key="1">
    <source>
        <dbReference type="EMBL" id="KAJ8049716.1"/>
    </source>
</evidence>
<sequence length="78" mass="9069">MVTIFKGGKVRICHDRKDLNRVIRREHYKIPTVEEVVVSMPDAKVFSVQDAKSGFLQIKIDYESSLLTTFNTHVGRYR</sequence>
<dbReference type="InterPro" id="IPR043502">
    <property type="entry name" value="DNA/RNA_pol_sf"/>
</dbReference>
<keyword evidence="2" id="KW-1185">Reference proteome</keyword>
<dbReference type="Gene3D" id="3.10.10.10">
    <property type="entry name" value="HIV Type 1 Reverse Transcriptase, subunit A, domain 1"/>
    <property type="match status" value="1"/>
</dbReference>
<dbReference type="EMBL" id="JAIZAY010000001">
    <property type="protein sequence ID" value="KAJ8049716.1"/>
    <property type="molecule type" value="Genomic_DNA"/>
</dbReference>
<dbReference type="PANTHER" id="PTHR37984">
    <property type="entry name" value="PROTEIN CBG26694"/>
    <property type="match status" value="1"/>
</dbReference>
<accession>A0A9Q1CRH4</accession>
<reference evidence="1" key="1">
    <citation type="submission" date="2021-10" db="EMBL/GenBank/DDBJ databases">
        <title>Tropical sea cucumber genome reveals ecological adaptation and Cuvierian tubules defense mechanism.</title>
        <authorList>
            <person name="Chen T."/>
        </authorList>
    </citation>
    <scope>NUCLEOTIDE SEQUENCE</scope>
    <source>
        <strain evidence="1">Nanhai2018</strain>
        <tissue evidence="1">Muscle</tissue>
    </source>
</reference>
<gene>
    <name evidence="1" type="ORF">HOLleu_02584</name>
</gene>
<dbReference type="InterPro" id="IPR043128">
    <property type="entry name" value="Rev_trsase/Diguanyl_cyclase"/>
</dbReference>
<dbReference type="Proteomes" id="UP001152320">
    <property type="component" value="Chromosome 1"/>
</dbReference>
<dbReference type="PANTHER" id="PTHR37984:SF5">
    <property type="entry name" value="PROTEIN NYNRIN-LIKE"/>
    <property type="match status" value="1"/>
</dbReference>
<comment type="caution">
    <text evidence="1">The sequence shown here is derived from an EMBL/GenBank/DDBJ whole genome shotgun (WGS) entry which is preliminary data.</text>
</comment>
<dbReference type="InterPro" id="IPR050951">
    <property type="entry name" value="Retrovirus_Pol_polyprotein"/>
</dbReference>
<proteinExistence type="predicted"/>